<dbReference type="InterPro" id="IPR004638">
    <property type="entry name" value="EmrB-like"/>
</dbReference>
<evidence type="ECO:0000313" key="9">
    <source>
        <dbReference type="EMBL" id="ASB87774.1"/>
    </source>
</evidence>
<feature type="domain" description="Major facilitator superfamily (MFS) profile" evidence="8">
    <location>
        <begin position="18"/>
        <end position="460"/>
    </location>
</feature>
<dbReference type="Gene3D" id="1.20.1250.20">
    <property type="entry name" value="MFS general substrate transporter like domains"/>
    <property type="match status" value="1"/>
</dbReference>
<dbReference type="Pfam" id="PF07690">
    <property type="entry name" value="MFS_1"/>
    <property type="match status" value="1"/>
</dbReference>
<dbReference type="GeneID" id="92854795"/>
<feature type="transmembrane region" description="Helical" evidence="7">
    <location>
        <begin position="206"/>
        <end position="224"/>
    </location>
</feature>
<dbReference type="PANTHER" id="PTHR42718:SF46">
    <property type="entry name" value="BLR6921 PROTEIN"/>
    <property type="match status" value="1"/>
</dbReference>
<dbReference type="PROSITE" id="PS50850">
    <property type="entry name" value="MFS"/>
    <property type="match status" value="1"/>
</dbReference>
<feature type="transmembrane region" description="Helical" evidence="7">
    <location>
        <begin position="401"/>
        <end position="419"/>
    </location>
</feature>
<feature type="transmembrane region" description="Helical" evidence="7">
    <location>
        <begin position="113"/>
        <end position="131"/>
    </location>
</feature>
<keyword evidence="2" id="KW-0813">Transport</keyword>
<feature type="transmembrane region" description="Helical" evidence="7">
    <location>
        <begin position="53"/>
        <end position="72"/>
    </location>
</feature>
<feature type="transmembrane region" description="Helical" evidence="7">
    <location>
        <begin position="362"/>
        <end position="389"/>
    </location>
</feature>
<feature type="transmembrane region" description="Helical" evidence="7">
    <location>
        <begin position="143"/>
        <end position="164"/>
    </location>
</feature>
<evidence type="ECO:0000256" key="3">
    <source>
        <dbReference type="ARBA" id="ARBA00022475"/>
    </source>
</evidence>
<feature type="transmembrane region" description="Helical" evidence="7">
    <location>
        <begin position="84"/>
        <end position="101"/>
    </location>
</feature>
<feature type="transmembrane region" description="Helical" evidence="7">
    <location>
        <begin position="336"/>
        <end position="356"/>
    </location>
</feature>
<dbReference type="InterPro" id="IPR011701">
    <property type="entry name" value="MFS"/>
</dbReference>
<dbReference type="NCBIfam" id="TIGR00711">
    <property type="entry name" value="efflux_EmrB"/>
    <property type="match status" value="1"/>
</dbReference>
<dbReference type="RefSeq" id="WP_006636049.1">
    <property type="nucleotide sequence ID" value="NZ_BORD01000003.1"/>
</dbReference>
<proteinExistence type="predicted"/>
<keyword evidence="5 7" id="KW-1133">Transmembrane helix</keyword>
<dbReference type="Proteomes" id="UP000196877">
    <property type="component" value="Chromosome"/>
</dbReference>
<keyword evidence="3" id="KW-1003">Cell membrane</keyword>
<evidence type="ECO:0000256" key="4">
    <source>
        <dbReference type="ARBA" id="ARBA00022692"/>
    </source>
</evidence>
<evidence type="ECO:0000256" key="6">
    <source>
        <dbReference type="ARBA" id="ARBA00023136"/>
    </source>
</evidence>
<evidence type="ECO:0000256" key="5">
    <source>
        <dbReference type="ARBA" id="ARBA00022989"/>
    </source>
</evidence>
<sequence>MRGMKLQSSLNNGNGFHIVVIMCMGIFLCMLDTTIMNITIPSIQSDLHLSLEQISWALNIYTIIFAVFSISFGRIADILGRHKVYIFGIILFAFGSLFCALSKDANCLITGRGIQSIGAAIVFPTSMVIGVDAVPLEKRNSALAILGVTQGLAAALGPAIGGMITQYASWRWVFLINLPICIISILLCCIYLNIKNEQKLTVSIDWLGLIFSGVSIFSLTLVLVKGNEWGWISLTAVLCYAISLVFLLLFLLTEKYCKNPMVNLHLFKDRQFKGAAVTVVLSNLFLIGVTVILPTYLTKVQNESELRAALLMTPVSAMIFICSPIAAFVIKKLGSFITVFTGFILMFIAYFVLYHVDMGASYTGLVISCFILGAGYGIIVGPITVLAASSFKGEMLTASQSVVAALRQIGIVLAVAIYVSSLDVNINNSKEHIFNHAKTVVKNFSLTEEQKTALLETTKKNLDKENINAVENQERQVVSSKEREQLINHKIDKKLRDISENGRKYVRNSIKQEVTAEVDKHLAQINKTVSDYQHEITRFRDQEVNSAFLTLYKVSLPFILFSSLVSFLFLKRRVNLRKINKSKADATR</sequence>
<feature type="transmembrane region" description="Helical" evidence="7">
    <location>
        <begin position="309"/>
        <end position="329"/>
    </location>
</feature>
<dbReference type="EMBL" id="CP021920">
    <property type="protein sequence ID" value="ASB87774.1"/>
    <property type="molecule type" value="Genomic_DNA"/>
</dbReference>
<dbReference type="InterPro" id="IPR036259">
    <property type="entry name" value="MFS_trans_sf"/>
</dbReference>
<evidence type="ECO:0000259" key="8">
    <source>
        <dbReference type="PROSITE" id="PS50850"/>
    </source>
</evidence>
<keyword evidence="6 7" id="KW-0472">Membrane</keyword>
<gene>
    <name evidence="9" type="ORF">S101395_01241</name>
</gene>
<evidence type="ECO:0000256" key="1">
    <source>
        <dbReference type="ARBA" id="ARBA00004651"/>
    </source>
</evidence>
<name>A0ABM6LEU6_9BACI</name>
<feature type="transmembrane region" description="Helical" evidence="7">
    <location>
        <begin position="230"/>
        <end position="253"/>
    </location>
</feature>
<organism evidence="9 10">
    <name type="scientific">Bacillus sonorensis</name>
    <dbReference type="NCBI Taxonomy" id="119858"/>
    <lineage>
        <taxon>Bacteria</taxon>
        <taxon>Bacillati</taxon>
        <taxon>Bacillota</taxon>
        <taxon>Bacilli</taxon>
        <taxon>Bacillales</taxon>
        <taxon>Bacillaceae</taxon>
        <taxon>Bacillus</taxon>
    </lineage>
</organism>
<feature type="transmembrane region" description="Helical" evidence="7">
    <location>
        <begin position="274"/>
        <end position="297"/>
    </location>
</feature>
<keyword evidence="10" id="KW-1185">Reference proteome</keyword>
<dbReference type="PANTHER" id="PTHR42718">
    <property type="entry name" value="MAJOR FACILITATOR SUPERFAMILY MULTIDRUG TRANSPORTER MFSC"/>
    <property type="match status" value="1"/>
</dbReference>
<reference evidence="9 10" key="1">
    <citation type="submission" date="2017-06" db="EMBL/GenBank/DDBJ databases">
        <title>Genome sequence of Bacillus sonorensis strain SRCM101395.</title>
        <authorList>
            <person name="Cho S.H."/>
        </authorList>
    </citation>
    <scope>NUCLEOTIDE SEQUENCE [LARGE SCALE GENOMIC DNA]</scope>
    <source>
        <strain evidence="9 10">SRCM101395</strain>
    </source>
</reference>
<protein>
    <submittedName>
        <fullName evidence="9">MFS-type transporter</fullName>
    </submittedName>
</protein>
<accession>A0ABM6LEU6</accession>
<dbReference type="SUPFAM" id="SSF103473">
    <property type="entry name" value="MFS general substrate transporter"/>
    <property type="match status" value="2"/>
</dbReference>
<dbReference type="CDD" id="cd17321">
    <property type="entry name" value="MFS_MMR_MDR_like"/>
    <property type="match status" value="1"/>
</dbReference>
<keyword evidence="4 7" id="KW-0812">Transmembrane</keyword>
<comment type="subcellular location">
    <subcellularLocation>
        <location evidence="1">Cell membrane</location>
        <topology evidence="1">Multi-pass membrane protein</topology>
    </subcellularLocation>
</comment>
<feature type="transmembrane region" description="Helical" evidence="7">
    <location>
        <begin position="12"/>
        <end position="33"/>
    </location>
</feature>
<feature type="transmembrane region" description="Helical" evidence="7">
    <location>
        <begin position="550"/>
        <end position="570"/>
    </location>
</feature>
<evidence type="ECO:0000256" key="2">
    <source>
        <dbReference type="ARBA" id="ARBA00022448"/>
    </source>
</evidence>
<evidence type="ECO:0000313" key="10">
    <source>
        <dbReference type="Proteomes" id="UP000196877"/>
    </source>
</evidence>
<feature type="transmembrane region" description="Helical" evidence="7">
    <location>
        <begin position="170"/>
        <end position="194"/>
    </location>
</feature>
<dbReference type="PRINTS" id="PR01036">
    <property type="entry name" value="TCRTETB"/>
</dbReference>
<evidence type="ECO:0000256" key="7">
    <source>
        <dbReference type="SAM" id="Phobius"/>
    </source>
</evidence>
<dbReference type="InterPro" id="IPR020846">
    <property type="entry name" value="MFS_dom"/>
</dbReference>
<dbReference type="Gene3D" id="1.20.1720.10">
    <property type="entry name" value="Multidrug resistance protein D"/>
    <property type="match status" value="1"/>
</dbReference>